<accession>A0A834VZM0</accession>
<proteinExistence type="predicted"/>
<keyword evidence="3" id="KW-1185">Reference proteome</keyword>
<sequence>MKSFRPTSPTYAPFPIRASFFSVVLHGKRLEDERVEIRAEIVVAYQEDHEDREHHSPPSKSLVAVSAA</sequence>
<dbReference type="Proteomes" id="UP000634136">
    <property type="component" value="Unassembled WGS sequence"/>
</dbReference>
<evidence type="ECO:0000256" key="1">
    <source>
        <dbReference type="SAM" id="MobiDB-lite"/>
    </source>
</evidence>
<feature type="compositionally biased region" description="Basic and acidic residues" evidence="1">
    <location>
        <begin position="47"/>
        <end position="56"/>
    </location>
</feature>
<feature type="region of interest" description="Disordered" evidence="1">
    <location>
        <begin position="47"/>
        <end position="68"/>
    </location>
</feature>
<evidence type="ECO:0000313" key="2">
    <source>
        <dbReference type="EMBL" id="KAF7800376.1"/>
    </source>
</evidence>
<reference evidence="2" key="1">
    <citation type="submission" date="2020-09" db="EMBL/GenBank/DDBJ databases">
        <title>Genome-Enabled Discovery of Anthraquinone Biosynthesis in Senna tora.</title>
        <authorList>
            <person name="Kang S.-H."/>
            <person name="Pandey R.P."/>
            <person name="Lee C.-M."/>
            <person name="Sim J.-S."/>
            <person name="Jeong J.-T."/>
            <person name="Choi B.-S."/>
            <person name="Jung M."/>
            <person name="Ginzburg D."/>
            <person name="Zhao K."/>
            <person name="Won S.Y."/>
            <person name="Oh T.-J."/>
            <person name="Yu Y."/>
            <person name="Kim N.-H."/>
            <person name="Lee O.R."/>
            <person name="Lee T.-H."/>
            <person name="Bashyal P."/>
            <person name="Kim T.-S."/>
            <person name="Lee W.-H."/>
            <person name="Kawkins C."/>
            <person name="Kim C.-K."/>
            <person name="Kim J.S."/>
            <person name="Ahn B.O."/>
            <person name="Rhee S.Y."/>
            <person name="Sohng J.K."/>
        </authorList>
    </citation>
    <scope>NUCLEOTIDE SEQUENCE</scope>
    <source>
        <tissue evidence="2">Leaf</tissue>
    </source>
</reference>
<dbReference type="EMBL" id="JAAIUW010000431">
    <property type="protein sequence ID" value="KAF7800376.1"/>
    <property type="molecule type" value="Genomic_DNA"/>
</dbReference>
<comment type="caution">
    <text evidence="2">The sequence shown here is derived from an EMBL/GenBank/DDBJ whole genome shotgun (WGS) entry which is preliminary data.</text>
</comment>
<evidence type="ECO:0000313" key="3">
    <source>
        <dbReference type="Proteomes" id="UP000634136"/>
    </source>
</evidence>
<organism evidence="2 3">
    <name type="scientific">Senna tora</name>
    <dbReference type="NCBI Taxonomy" id="362788"/>
    <lineage>
        <taxon>Eukaryota</taxon>
        <taxon>Viridiplantae</taxon>
        <taxon>Streptophyta</taxon>
        <taxon>Embryophyta</taxon>
        <taxon>Tracheophyta</taxon>
        <taxon>Spermatophyta</taxon>
        <taxon>Magnoliopsida</taxon>
        <taxon>eudicotyledons</taxon>
        <taxon>Gunneridae</taxon>
        <taxon>Pentapetalae</taxon>
        <taxon>rosids</taxon>
        <taxon>fabids</taxon>
        <taxon>Fabales</taxon>
        <taxon>Fabaceae</taxon>
        <taxon>Caesalpinioideae</taxon>
        <taxon>Cassia clade</taxon>
        <taxon>Senna</taxon>
    </lineage>
</organism>
<protein>
    <submittedName>
        <fullName evidence="2">Uncharacterized protein</fullName>
    </submittedName>
</protein>
<dbReference type="AlphaFoldDB" id="A0A834VZM0"/>
<gene>
    <name evidence="2" type="ORF">G2W53_045232</name>
</gene>
<name>A0A834VZM0_9FABA</name>